<evidence type="ECO:0000313" key="2">
    <source>
        <dbReference type="EMBL" id="WVZ04630.1"/>
    </source>
</evidence>
<gene>
    <name evidence="2" type="ORF">V8G54_017976</name>
</gene>
<feature type="compositionally biased region" description="Basic and acidic residues" evidence="1">
    <location>
        <begin position="130"/>
        <end position="140"/>
    </location>
</feature>
<dbReference type="AlphaFoldDB" id="A0AAQ3N943"/>
<accession>A0AAQ3N943</accession>
<feature type="compositionally biased region" description="Low complexity" evidence="1">
    <location>
        <begin position="141"/>
        <end position="155"/>
    </location>
</feature>
<proteinExistence type="predicted"/>
<keyword evidence="3" id="KW-1185">Reference proteome</keyword>
<dbReference type="EMBL" id="CP144695">
    <property type="protein sequence ID" value="WVZ04630.1"/>
    <property type="molecule type" value="Genomic_DNA"/>
</dbReference>
<organism evidence="2 3">
    <name type="scientific">Vigna mungo</name>
    <name type="common">Black gram</name>
    <name type="synonym">Phaseolus mungo</name>
    <dbReference type="NCBI Taxonomy" id="3915"/>
    <lineage>
        <taxon>Eukaryota</taxon>
        <taxon>Viridiplantae</taxon>
        <taxon>Streptophyta</taxon>
        <taxon>Embryophyta</taxon>
        <taxon>Tracheophyta</taxon>
        <taxon>Spermatophyta</taxon>
        <taxon>Magnoliopsida</taxon>
        <taxon>eudicotyledons</taxon>
        <taxon>Gunneridae</taxon>
        <taxon>Pentapetalae</taxon>
        <taxon>rosids</taxon>
        <taxon>fabids</taxon>
        <taxon>Fabales</taxon>
        <taxon>Fabaceae</taxon>
        <taxon>Papilionoideae</taxon>
        <taxon>50 kb inversion clade</taxon>
        <taxon>NPAAA clade</taxon>
        <taxon>indigoferoid/millettioid clade</taxon>
        <taxon>Phaseoleae</taxon>
        <taxon>Vigna</taxon>
    </lineage>
</organism>
<evidence type="ECO:0000256" key="1">
    <source>
        <dbReference type="SAM" id="MobiDB-lite"/>
    </source>
</evidence>
<feature type="compositionally biased region" description="Basic and acidic residues" evidence="1">
    <location>
        <begin position="156"/>
        <end position="176"/>
    </location>
</feature>
<sequence>MTQSLMIASTAFKANSFQKHRSKVILTGCFDVSFEIGHLDSKMDDILSALCSGESVGISSIFSTDLYPLLSKGFIQIQKALDNREAEAKPVTSDFLSVPSCNLVFPSTSGRVSSVAKTMPVDPLSATKRRNNDSGNEMKETTSSTPKPKASSTSTETKRITADTVNKEMTKKDTIQ</sequence>
<reference evidence="2 3" key="1">
    <citation type="journal article" date="2023" name="Life. Sci Alliance">
        <title>Evolutionary insights into 3D genome organization and epigenetic landscape of Vigna mungo.</title>
        <authorList>
            <person name="Junaid A."/>
            <person name="Singh B."/>
            <person name="Bhatia S."/>
        </authorList>
    </citation>
    <scope>NUCLEOTIDE SEQUENCE [LARGE SCALE GENOMIC DNA]</scope>
    <source>
        <strain evidence="2">Urdbean</strain>
    </source>
</reference>
<protein>
    <submittedName>
        <fullName evidence="2">Uncharacterized protein</fullName>
    </submittedName>
</protein>
<dbReference type="Proteomes" id="UP001374535">
    <property type="component" value="Chromosome 6"/>
</dbReference>
<name>A0AAQ3N943_VIGMU</name>
<evidence type="ECO:0000313" key="3">
    <source>
        <dbReference type="Proteomes" id="UP001374535"/>
    </source>
</evidence>
<feature type="region of interest" description="Disordered" evidence="1">
    <location>
        <begin position="116"/>
        <end position="176"/>
    </location>
</feature>